<dbReference type="FunFam" id="3.10.20.740:FF:000004">
    <property type="entry name" value="NADH-quinone oxidoreductase"/>
    <property type="match status" value="1"/>
</dbReference>
<accession>A0A383BPQ8</accession>
<dbReference type="GO" id="GO:0008137">
    <property type="term" value="F:NADH dehydrogenase (ubiquinone) activity"/>
    <property type="evidence" value="ECO:0007669"/>
    <property type="project" value="InterPro"/>
</dbReference>
<keyword evidence="6" id="KW-0479">Metal-binding</keyword>
<dbReference type="GO" id="GO:0042773">
    <property type="term" value="P:ATP synthesis coupled electron transport"/>
    <property type="evidence" value="ECO:0007669"/>
    <property type="project" value="InterPro"/>
</dbReference>
<comment type="subcellular location">
    <subcellularLocation>
        <location evidence="2">Membrane</location>
    </subcellularLocation>
</comment>
<evidence type="ECO:0000256" key="10">
    <source>
        <dbReference type="ARBA" id="ARBA00023027"/>
    </source>
</evidence>
<dbReference type="AlphaFoldDB" id="A0A383BPQ8"/>
<evidence type="ECO:0000256" key="9">
    <source>
        <dbReference type="ARBA" id="ARBA00023014"/>
    </source>
</evidence>
<dbReference type="SMART" id="SM00929">
    <property type="entry name" value="NADH-G_4Fe-4S_3"/>
    <property type="match status" value="1"/>
</dbReference>
<evidence type="ECO:0000259" key="13">
    <source>
        <dbReference type="PROSITE" id="PS51839"/>
    </source>
</evidence>
<evidence type="ECO:0000256" key="11">
    <source>
        <dbReference type="ARBA" id="ARBA00023136"/>
    </source>
</evidence>
<keyword evidence="8" id="KW-0408">Iron</keyword>
<name>A0A383BPQ8_9ZZZZ</name>
<proteinExistence type="inferred from homology"/>
<keyword evidence="4" id="KW-0004">4Fe-4S</keyword>
<dbReference type="InterPro" id="IPR036010">
    <property type="entry name" value="2Fe-2S_ferredoxin-like_sf"/>
</dbReference>
<comment type="cofactor">
    <cofactor evidence="1">
        <name>[4Fe-4S] cluster</name>
        <dbReference type="ChEBI" id="CHEBI:49883"/>
    </cofactor>
</comment>
<dbReference type="PROSITE" id="PS00641">
    <property type="entry name" value="COMPLEX1_75K_1"/>
    <property type="match status" value="1"/>
</dbReference>
<comment type="similarity">
    <text evidence="3">Belongs to the complex I 75 kDa subunit family.</text>
</comment>
<comment type="cofactor">
    <cofactor evidence="12">
        <name>[2Fe-2S] cluster</name>
        <dbReference type="ChEBI" id="CHEBI:190135"/>
    </cofactor>
</comment>
<dbReference type="GO" id="GO:0016491">
    <property type="term" value="F:oxidoreductase activity"/>
    <property type="evidence" value="ECO:0007669"/>
    <property type="project" value="InterPro"/>
</dbReference>
<evidence type="ECO:0000256" key="12">
    <source>
        <dbReference type="ARBA" id="ARBA00034078"/>
    </source>
</evidence>
<evidence type="ECO:0000256" key="4">
    <source>
        <dbReference type="ARBA" id="ARBA00022485"/>
    </source>
</evidence>
<reference evidence="14" key="1">
    <citation type="submission" date="2018-05" db="EMBL/GenBank/DDBJ databases">
        <authorList>
            <person name="Lanie J.A."/>
            <person name="Ng W.-L."/>
            <person name="Kazmierczak K.M."/>
            <person name="Andrzejewski T.M."/>
            <person name="Davidsen T.M."/>
            <person name="Wayne K.J."/>
            <person name="Tettelin H."/>
            <person name="Glass J.I."/>
            <person name="Rusch D."/>
            <person name="Podicherti R."/>
            <person name="Tsui H.-C.T."/>
            <person name="Winkler M.E."/>
        </authorList>
    </citation>
    <scope>NUCLEOTIDE SEQUENCE</scope>
</reference>
<dbReference type="GO" id="GO:0051537">
    <property type="term" value="F:2 iron, 2 sulfur cluster binding"/>
    <property type="evidence" value="ECO:0007669"/>
    <property type="project" value="UniProtKB-KW"/>
</dbReference>
<dbReference type="InterPro" id="IPR019574">
    <property type="entry name" value="NADH_UbQ_OxRdtase_Gsu_4Fe4S-bd"/>
</dbReference>
<keyword evidence="7" id="KW-1278">Translocase</keyword>
<dbReference type="Pfam" id="PF13510">
    <property type="entry name" value="Fer2_4"/>
    <property type="match status" value="1"/>
</dbReference>
<gene>
    <name evidence="14" type="ORF">METZ01_LOCUS474637</name>
</gene>
<dbReference type="EMBL" id="UINC01202126">
    <property type="protein sequence ID" value="SVE21783.1"/>
    <property type="molecule type" value="Genomic_DNA"/>
</dbReference>
<feature type="non-terminal residue" evidence="14">
    <location>
        <position position="93"/>
    </location>
</feature>
<dbReference type="Gene3D" id="3.10.20.740">
    <property type="match status" value="1"/>
</dbReference>
<keyword evidence="10" id="KW-0520">NAD</keyword>
<evidence type="ECO:0000256" key="8">
    <source>
        <dbReference type="ARBA" id="ARBA00023004"/>
    </source>
</evidence>
<evidence type="ECO:0000256" key="3">
    <source>
        <dbReference type="ARBA" id="ARBA00005404"/>
    </source>
</evidence>
<dbReference type="GO" id="GO:0046872">
    <property type="term" value="F:metal ion binding"/>
    <property type="evidence" value="ECO:0007669"/>
    <property type="project" value="UniProtKB-KW"/>
</dbReference>
<dbReference type="PROSITE" id="PS51839">
    <property type="entry name" value="4FE4S_HC3"/>
    <property type="match status" value="1"/>
</dbReference>
<organism evidence="14">
    <name type="scientific">marine metagenome</name>
    <dbReference type="NCBI Taxonomy" id="408172"/>
    <lineage>
        <taxon>unclassified sequences</taxon>
        <taxon>metagenomes</taxon>
        <taxon>ecological metagenomes</taxon>
    </lineage>
</organism>
<evidence type="ECO:0000256" key="7">
    <source>
        <dbReference type="ARBA" id="ARBA00022967"/>
    </source>
</evidence>
<evidence type="ECO:0000256" key="1">
    <source>
        <dbReference type="ARBA" id="ARBA00001966"/>
    </source>
</evidence>
<keyword evidence="5" id="KW-0001">2Fe-2S</keyword>
<dbReference type="InterPro" id="IPR000283">
    <property type="entry name" value="NADH_UbQ_OxRdtase_75kDa_su_CS"/>
</dbReference>
<keyword evidence="11" id="KW-0472">Membrane</keyword>
<evidence type="ECO:0000256" key="2">
    <source>
        <dbReference type="ARBA" id="ARBA00004370"/>
    </source>
</evidence>
<dbReference type="SUPFAM" id="SSF54292">
    <property type="entry name" value="2Fe-2S ferredoxin-like"/>
    <property type="match status" value="1"/>
</dbReference>
<evidence type="ECO:0000256" key="6">
    <source>
        <dbReference type="ARBA" id="ARBA00022723"/>
    </source>
</evidence>
<evidence type="ECO:0000256" key="5">
    <source>
        <dbReference type="ARBA" id="ARBA00022714"/>
    </source>
</evidence>
<keyword evidence="9" id="KW-0411">Iron-sulfur</keyword>
<dbReference type="GO" id="GO:0016020">
    <property type="term" value="C:membrane"/>
    <property type="evidence" value="ECO:0007669"/>
    <property type="project" value="UniProtKB-SubCell"/>
</dbReference>
<protein>
    <recommendedName>
        <fullName evidence="13">4Fe-4S His(Cys)3-ligated-type domain-containing protein</fullName>
    </recommendedName>
</protein>
<dbReference type="GO" id="GO:0051539">
    <property type="term" value="F:4 iron, 4 sulfur cluster binding"/>
    <property type="evidence" value="ECO:0007669"/>
    <property type="project" value="UniProtKB-KW"/>
</dbReference>
<sequence>MIIAVTDEIGTYVPRFCYHKKLSVAANCRMCLVEVEKAPNPMAACATPIMEGMKIFTRSPAAIAAQKATMEFLLINHPLDCPICDQAGECGLQ</sequence>
<evidence type="ECO:0000313" key="14">
    <source>
        <dbReference type="EMBL" id="SVE21783.1"/>
    </source>
</evidence>
<feature type="domain" description="4Fe-4S His(Cys)3-ligated-type" evidence="13">
    <location>
        <begin position="61"/>
        <end position="93"/>
    </location>
</feature>
<dbReference type="Pfam" id="PF10588">
    <property type="entry name" value="NADH-G_4Fe-4S_3"/>
    <property type="match status" value="1"/>
</dbReference>